<organism evidence="1">
    <name type="scientific">marine sediment metagenome</name>
    <dbReference type="NCBI Taxonomy" id="412755"/>
    <lineage>
        <taxon>unclassified sequences</taxon>
        <taxon>metagenomes</taxon>
        <taxon>ecological metagenomes</taxon>
    </lineage>
</organism>
<dbReference type="EMBL" id="LAZR01007186">
    <property type="protein sequence ID" value="KKM86882.1"/>
    <property type="molecule type" value="Genomic_DNA"/>
</dbReference>
<comment type="caution">
    <text evidence="1">The sequence shown here is derived from an EMBL/GenBank/DDBJ whole genome shotgun (WGS) entry which is preliminary data.</text>
</comment>
<protein>
    <submittedName>
        <fullName evidence="1">Uncharacterized protein</fullName>
    </submittedName>
</protein>
<gene>
    <name evidence="1" type="ORF">LCGC14_1274550</name>
</gene>
<reference evidence="1" key="1">
    <citation type="journal article" date="2015" name="Nature">
        <title>Complex archaea that bridge the gap between prokaryotes and eukaryotes.</title>
        <authorList>
            <person name="Spang A."/>
            <person name="Saw J.H."/>
            <person name="Jorgensen S.L."/>
            <person name="Zaremba-Niedzwiedzka K."/>
            <person name="Martijn J."/>
            <person name="Lind A.E."/>
            <person name="van Eijk R."/>
            <person name="Schleper C."/>
            <person name="Guy L."/>
            <person name="Ettema T.J."/>
        </authorList>
    </citation>
    <scope>NUCLEOTIDE SEQUENCE</scope>
</reference>
<sequence>MSNKYYKHGIDSNQFNSININENLSNLFKYKIKLTKQGFASRFFLTLGFPLDKYFLQQKEISFIELIHSFFLSTKIGISNKTMFLVMEDLKRYIQITQPTAYSILIPHTHQKIE</sequence>
<name>A0A0F9P075_9ZZZZ</name>
<evidence type="ECO:0000313" key="1">
    <source>
        <dbReference type="EMBL" id="KKM86882.1"/>
    </source>
</evidence>
<accession>A0A0F9P075</accession>
<proteinExistence type="predicted"/>
<dbReference type="AlphaFoldDB" id="A0A0F9P075"/>